<accession>A0A6J5RKF3</accession>
<name>A0A6J5RKF3_9CAUD</name>
<proteinExistence type="predicted"/>
<gene>
    <name evidence="1" type="ORF">UFOVP1290_52</name>
</gene>
<evidence type="ECO:0000313" key="1">
    <source>
        <dbReference type="EMBL" id="CAB4196532.1"/>
    </source>
</evidence>
<sequence length="118" mass="13811">MKKFKFFSQTNPNRGLRAYLSNEQKELSTIFLPDQIKDGMFTKSVMKRLASAHHGTTIILRTHKHRIVLGIKVVNIEESKNNKKALKLLKNEMSELLKNKDVIRYFEVKKKIDHFIAN</sequence>
<dbReference type="EMBL" id="LR797252">
    <property type="protein sequence ID" value="CAB4196532.1"/>
    <property type="molecule type" value="Genomic_DNA"/>
</dbReference>
<reference evidence="1" key="1">
    <citation type="submission" date="2020-05" db="EMBL/GenBank/DDBJ databases">
        <authorList>
            <person name="Chiriac C."/>
            <person name="Salcher M."/>
            <person name="Ghai R."/>
            <person name="Kavagutti S V."/>
        </authorList>
    </citation>
    <scope>NUCLEOTIDE SEQUENCE</scope>
</reference>
<organism evidence="1">
    <name type="scientific">uncultured Caudovirales phage</name>
    <dbReference type="NCBI Taxonomy" id="2100421"/>
    <lineage>
        <taxon>Viruses</taxon>
        <taxon>Duplodnaviria</taxon>
        <taxon>Heunggongvirae</taxon>
        <taxon>Uroviricota</taxon>
        <taxon>Caudoviricetes</taxon>
        <taxon>Peduoviridae</taxon>
        <taxon>Maltschvirus</taxon>
        <taxon>Maltschvirus maltsch</taxon>
    </lineage>
</organism>
<protein>
    <submittedName>
        <fullName evidence="1">Uncharacterized protein</fullName>
    </submittedName>
</protein>